<gene>
    <name evidence="1" type="ORF">PanWU01x14_189610</name>
</gene>
<accession>A0A2P5C2J4</accession>
<proteinExistence type="predicted"/>
<protein>
    <submittedName>
        <fullName evidence="1">Uncharacterized protein</fullName>
    </submittedName>
</protein>
<comment type="caution">
    <text evidence="1">The sequence shown here is derived from an EMBL/GenBank/DDBJ whole genome shotgun (WGS) entry which is preliminary data.</text>
</comment>
<dbReference type="EMBL" id="JXTB01000185">
    <property type="protein sequence ID" value="PON55272.1"/>
    <property type="molecule type" value="Genomic_DNA"/>
</dbReference>
<dbReference type="Proteomes" id="UP000237105">
    <property type="component" value="Unassembled WGS sequence"/>
</dbReference>
<dbReference type="AlphaFoldDB" id="A0A2P5C2J4"/>
<name>A0A2P5C2J4_PARAD</name>
<reference evidence="2" key="1">
    <citation type="submission" date="2016-06" db="EMBL/GenBank/DDBJ databases">
        <title>Parallel loss of symbiosis genes in relatives of nitrogen-fixing non-legume Parasponia.</title>
        <authorList>
            <person name="Van Velzen R."/>
            <person name="Holmer R."/>
            <person name="Bu F."/>
            <person name="Rutten L."/>
            <person name="Van Zeijl A."/>
            <person name="Liu W."/>
            <person name="Santuari L."/>
            <person name="Cao Q."/>
            <person name="Sharma T."/>
            <person name="Shen D."/>
            <person name="Roswanjaya Y."/>
            <person name="Wardhani T."/>
            <person name="Kalhor M.S."/>
            <person name="Jansen J."/>
            <person name="Van den Hoogen J."/>
            <person name="Gungor B."/>
            <person name="Hartog M."/>
            <person name="Hontelez J."/>
            <person name="Verver J."/>
            <person name="Yang W.-C."/>
            <person name="Schijlen E."/>
            <person name="Repin R."/>
            <person name="Schilthuizen M."/>
            <person name="Schranz E."/>
            <person name="Heidstra R."/>
            <person name="Miyata K."/>
            <person name="Fedorova E."/>
            <person name="Kohlen W."/>
            <person name="Bisseling T."/>
            <person name="Smit S."/>
            <person name="Geurts R."/>
        </authorList>
    </citation>
    <scope>NUCLEOTIDE SEQUENCE [LARGE SCALE GENOMIC DNA]</scope>
    <source>
        <strain evidence="2">cv. WU1-14</strain>
    </source>
</reference>
<organism evidence="1 2">
    <name type="scientific">Parasponia andersonii</name>
    <name type="common">Sponia andersonii</name>
    <dbReference type="NCBI Taxonomy" id="3476"/>
    <lineage>
        <taxon>Eukaryota</taxon>
        <taxon>Viridiplantae</taxon>
        <taxon>Streptophyta</taxon>
        <taxon>Embryophyta</taxon>
        <taxon>Tracheophyta</taxon>
        <taxon>Spermatophyta</taxon>
        <taxon>Magnoliopsida</taxon>
        <taxon>eudicotyledons</taxon>
        <taxon>Gunneridae</taxon>
        <taxon>Pentapetalae</taxon>
        <taxon>rosids</taxon>
        <taxon>fabids</taxon>
        <taxon>Rosales</taxon>
        <taxon>Cannabaceae</taxon>
        <taxon>Parasponia</taxon>
    </lineage>
</organism>
<dbReference type="OrthoDB" id="288590at2759"/>
<keyword evidence="2" id="KW-1185">Reference proteome</keyword>
<evidence type="ECO:0000313" key="2">
    <source>
        <dbReference type="Proteomes" id="UP000237105"/>
    </source>
</evidence>
<evidence type="ECO:0000313" key="1">
    <source>
        <dbReference type="EMBL" id="PON55272.1"/>
    </source>
</evidence>
<sequence>MWSEGFMIAVRSHAEHAHQLWLHDDDDHNHRDSFWYIRTIPRFATQPSRLPVYSRKPFD</sequence>